<evidence type="ECO:0000313" key="1">
    <source>
        <dbReference type="CGD" id="CAL0000164874"/>
    </source>
</evidence>
<dbReference type="GeneID" id="8048114"/>
<evidence type="ECO:0000313" key="3">
    <source>
        <dbReference type="Proteomes" id="UP000002605"/>
    </source>
</evidence>
<dbReference type="RefSeq" id="XP_002420420.1">
    <property type="nucleotide sequence ID" value="XM_002420375.1"/>
</dbReference>
<evidence type="ECO:0000313" key="2">
    <source>
        <dbReference type="EMBL" id="CAX41498.1"/>
    </source>
</evidence>
<reference evidence="2 3" key="1">
    <citation type="journal article" date="2009" name="Genome Res.">
        <title>Comparative genomics of the fungal pathogens Candida dubliniensis and Candida albicans.</title>
        <authorList>
            <person name="Jackson A.P."/>
            <person name="Gamble J.A."/>
            <person name="Yeomans T."/>
            <person name="Moran G.P."/>
            <person name="Saunders D."/>
            <person name="Harris D."/>
            <person name="Aslett M."/>
            <person name="Barrell J.F."/>
            <person name="Butler G."/>
            <person name="Citiulo F."/>
            <person name="Coleman D.C."/>
            <person name="de Groot P.W.J."/>
            <person name="Goodwin T.J."/>
            <person name="Quail M.A."/>
            <person name="McQuillan J."/>
            <person name="Munro C.A."/>
            <person name="Pain A."/>
            <person name="Poulter R.T."/>
            <person name="Rajandream M.A."/>
            <person name="Renauld H."/>
            <person name="Spiering M.J."/>
            <person name="Tivey A."/>
            <person name="Gow N.A.R."/>
            <person name="Barrell B."/>
            <person name="Sullivan D.J."/>
            <person name="Berriman M."/>
        </authorList>
    </citation>
    <scope>NUCLEOTIDE SEQUENCE [LARGE SCALE GENOMIC DNA]</scope>
    <source>
        <strain evidence="3">CD36 / ATCC MYA-646 / CBS 7987 / NCPF 3949 / NRRL Y-17841</strain>
    </source>
</reference>
<gene>
    <name evidence="1" type="ordered locus">Cd36_51160</name>
    <name evidence="2" type="ORF">CD36_51160</name>
</gene>
<dbReference type="CGD" id="CAL0000164874">
    <property type="gene designation" value="Cd36_51160"/>
</dbReference>
<name>B9WH57_CANDC</name>
<evidence type="ECO:0008006" key="4">
    <source>
        <dbReference type="Google" id="ProtNLM"/>
    </source>
</evidence>
<dbReference type="Proteomes" id="UP000002605">
    <property type="component" value="Chromosome 5"/>
</dbReference>
<organism evidence="2 3">
    <name type="scientific">Candida dubliniensis (strain CD36 / ATCC MYA-646 / CBS 7987 / NCPF 3949 / NRRL Y-17841)</name>
    <name type="common">Yeast</name>
    <dbReference type="NCBI Taxonomy" id="573826"/>
    <lineage>
        <taxon>Eukaryota</taxon>
        <taxon>Fungi</taxon>
        <taxon>Dikarya</taxon>
        <taxon>Ascomycota</taxon>
        <taxon>Saccharomycotina</taxon>
        <taxon>Pichiomycetes</taxon>
        <taxon>Debaryomycetaceae</taxon>
        <taxon>Candida/Lodderomyces clade</taxon>
        <taxon>Candida</taxon>
    </lineage>
</organism>
<dbReference type="AlphaFoldDB" id="B9WH57"/>
<keyword evidence="3" id="KW-1185">Reference proteome</keyword>
<protein>
    <recommendedName>
        <fullName evidence="4">FIST domain-containing protein</fullName>
    </recommendedName>
</protein>
<accession>B9WH57</accession>
<proteinExistence type="predicted"/>
<dbReference type="EMBL" id="FM992692">
    <property type="protein sequence ID" value="CAX41498.1"/>
    <property type="molecule type" value="Genomic_DNA"/>
</dbReference>
<sequence>MMIRLFPRQIRSLSYLTKTTINPVDFQLKIPEQFVPKSLLVLSTPTNLPQVIEDSIKLYQKRDLQLVVAGVDTVVPYSHRNGVSELWLDEPISIGDSVLLEEKDDINKPPRESDGLNVVSAQKHWKNIPSQLKINLRQEMELKLNLANTVFSTGSIITLFYFGNGSNSGQHLCDLQISFPRGLIPRHSSAVIKDNWTDLYPGAGFKITNCVGNLVKSIDNNPAAKYLEENKKLMSIGSKETEVYVKIKKPNSTRVERFKVTAGGGGWGAKADIIALSPEAKLVKGSEIQFFMVTPEDRYLPNHNDDEIAQFINAFTFTNSYEETNYNDNTDENQHIYENIFGGGSEQGFFFNDIKHHSPGESVSIKLEKKK</sequence>
<dbReference type="OrthoDB" id="4080562at2759"/>
<dbReference type="VEuPathDB" id="FungiDB:CD36_51160"/>
<dbReference type="eggNOG" id="ENOG502S491">
    <property type="taxonomic scope" value="Eukaryota"/>
</dbReference>
<dbReference type="HOGENOM" id="CLU_061606_0_0_1"/>
<dbReference type="KEGG" id="cdu:CD36_51160"/>